<dbReference type="RefSeq" id="WP_159460765.1">
    <property type="nucleotide sequence ID" value="NZ_FWWV01000069.1"/>
</dbReference>
<dbReference type="AlphaFoldDB" id="A0A1W1VBI2"/>
<organism evidence="1 2">
    <name type="scientific">Pasteurella testudinis DSM 23072</name>
    <dbReference type="NCBI Taxonomy" id="1122938"/>
    <lineage>
        <taxon>Bacteria</taxon>
        <taxon>Pseudomonadati</taxon>
        <taxon>Pseudomonadota</taxon>
        <taxon>Gammaproteobacteria</taxon>
        <taxon>Pasteurellales</taxon>
        <taxon>Pasteurellaceae</taxon>
        <taxon>Pasteurella</taxon>
    </lineage>
</organism>
<dbReference type="STRING" id="1122938.SAMN05660772_01558"/>
<sequence length="54" mass="5768">MENMSEEYKQFLQQSIEAGRQAAANGEVVTPDAVAESVLASILQAAKEMKANVA</sequence>
<evidence type="ECO:0000313" key="2">
    <source>
        <dbReference type="Proteomes" id="UP000192408"/>
    </source>
</evidence>
<proteinExistence type="predicted"/>
<evidence type="ECO:0000313" key="1">
    <source>
        <dbReference type="EMBL" id="SMB90583.1"/>
    </source>
</evidence>
<dbReference type="Proteomes" id="UP000192408">
    <property type="component" value="Unassembled WGS sequence"/>
</dbReference>
<protein>
    <submittedName>
        <fullName evidence="1">Uncharacterized protein</fullName>
    </submittedName>
</protein>
<keyword evidence="2" id="KW-1185">Reference proteome</keyword>
<gene>
    <name evidence="1" type="ORF">SAMN05660772_01558</name>
</gene>
<name>A0A1W1VBI2_9PAST</name>
<dbReference type="EMBL" id="FWWV01000069">
    <property type="protein sequence ID" value="SMB90583.1"/>
    <property type="molecule type" value="Genomic_DNA"/>
</dbReference>
<accession>A0A1W1VBI2</accession>
<reference evidence="2" key="1">
    <citation type="submission" date="2017-04" db="EMBL/GenBank/DDBJ databases">
        <authorList>
            <person name="Varghese N."/>
            <person name="Submissions S."/>
        </authorList>
    </citation>
    <scope>NUCLEOTIDE SEQUENCE [LARGE SCALE GENOMIC DNA]</scope>
    <source>
        <strain evidence="2">DSM 23072</strain>
    </source>
</reference>